<proteinExistence type="predicted"/>
<dbReference type="Proteomes" id="UP000695007">
    <property type="component" value="Unplaced"/>
</dbReference>
<gene>
    <name evidence="3" type="primary">LOC105363305</name>
</gene>
<feature type="compositionally biased region" description="Polar residues" evidence="1">
    <location>
        <begin position="141"/>
        <end position="156"/>
    </location>
</feature>
<accession>A0AAJ7DWS5</accession>
<evidence type="ECO:0000313" key="2">
    <source>
        <dbReference type="Proteomes" id="UP000695007"/>
    </source>
</evidence>
<protein>
    <submittedName>
        <fullName evidence="3">Uncharacterized protein LOC105363305</fullName>
    </submittedName>
</protein>
<feature type="region of interest" description="Disordered" evidence="1">
    <location>
        <begin position="115"/>
        <end position="189"/>
    </location>
</feature>
<dbReference type="RefSeq" id="XP_011499274.1">
    <property type="nucleotide sequence ID" value="XM_011500972.1"/>
</dbReference>
<keyword evidence="2" id="KW-1185">Reference proteome</keyword>
<sequence length="569" mass="65062">MQGGTNRRNMKFISFKENKNGHAMDECFSLQVLYNFVHLMLSDTERTKKTLEMECEEAKFALKPWLIESTVVRQLDKNICSCEEGLMENPEEIAEEIAKTLLHAQQLREKLAVNLNKERRESRKPSTREIYTRAPPPLKEANTNAPRSKSQYRSVSQQRPAEEQRRARLRSVSSVRNVGNENARESARTRLPAWSQFRISGDNDLARLTSTHRSKSSQPNFILANKLSVRSANNKSADKRPPKCQLEKSRKSADGYFSIGCSGMGGRSAKAKSSDFLRSVRSEEMETLGKLNSLIKTFATSTRVSSSSARDNCPIHAKGALNFVEEKVVTSVDAVEGLDRIGVPGNLLNILKTYHAFVRLEVFRDAKMISKKQPEAANNFLSNLEAINRKKNRTDLSTYHDLLNGFSLLYSDSFNSNMTKAQLKELRSQFKALQLLYDDYNIKQKSGELTFLNENVQYDEFIFDTKNWMSNGIWNYLCIPNMKGIFGSQCTIYSDNNQLICFYDFIQKIQRKTYEMALIELLTMMVIPKLKELFDPTSHEFVKIYKMIVTMIQILNPTVPVLAKTESED</sequence>
<evidence type="ECO:0000313" key="3">
    <source>
        <dbReference type="RefSeq" id="XP_011499274.1"/>
    </source>
</evidence>
<feature type="compositionally biased region" description="Basic and acidic residues" evidence="1">
    <location>
        <begin position="115"/>
        <end position="131"/>
    </location>
</feature>
<organism evidence="2 3">
    <name type="scientific">Ceratosolen solmsi marchali</name>
    <dbReference type="NCBI Taxonomy" id="326594"/>
    <lineage>
        <taxon>Eukaryota</taxon>
        <taxon>Metazoa</taxon>
        <taxon>Ecdysozoa</taxon>
        <taxon>Arthropoda</taxon>
        <taxon>Hexapoda</taxon>
        <taxon>Insecta</taxon>
        <taxon>Pterygota</taxon>
        <taxon>Neoptera</taxon>
        <taxon>Endopterygota</taxon>
        <taxon>Hymenoptera</taxon>
        <taxon>Apocrita</taxon>
        <taxon>Proctotrupomorpha</taxon>
        <taxon>Chalcidoidea</taxon>
        <taxon>Agaonidae</taxon>
        <taxon>Agaoninae</taxon>
        <taxon>Ceratosolen</taxon>
    </lineage>
</organism>
<dbReference type="AlphaFoldDB" id="A0AAJ7DWS5"/>
<dbReference type="GeneID" id="105363305"/>
<reference evidence="3" key="1">
    <citation type="submission" date="2025-08" db="UniProtKB">
        <authorList>
            <consortium name="RefSeq"/>
        </authorList>
    </citation>
    <scope>IDENTIFICATION</scope>
</reference>
<evidence type="ECO:0000256" key="1">
    <source>
        <dbReference type="SAM" id="MobiDB-lite"/>
    </source>
</evidence>
<dbReference type="KEGG" id="csol:105363305"/>
<name>A0AAJ7DWS5_9HYME</name>
<feature type="region of interest" description="Disordered" evidence="1">
    <location>
        <begin position="210"/>
        <end position="249"/>
    </location>
</feature>
<feature type="compositionally biased region" description="Basic and acidic residues" evidence="1">
    <location>
        <begin position="236"/>
        <end position="249"/>
    </location>
</feature>